<dbReference type="Gene3D" id="2.30.29.30">
    <property type="entry name" value="Pleckstrin-homology domain (PH domain)/Phosphotyrosine-binding domain (PTB)"/>
    <property type="match status" value="1"/>
</dbReference>
<dbReference type="SMART" id="SM00248">
    <property type="entry name" value="ANK"/>
    <property type="match status" value="2"/>
</dbReference>
<organism evidence="8 9">
    <name type="scientific">Phycomyces blakesleeanus</name>
    <dbReference type="NCBI Taxonomy" id="4837"/>
    <lineage>
        <taxon>Eukaryota</taxon>
        <taxon>Fungi</taxon>
        <taxon>Fungi incertae sedis</taxon>
        <taxon>Mucoromycota</taxon>
        <taxon>Mucoromycotina</taxon>
        <taxon>Mucoromycetes</taxon>
        <taxon>Mucorales</taxon>
        <taxon>Phycomycetaceae</taxon>
        <taxon>Phycomyces</taxon>
    </lineage>
</organism>
<dbReference type="PROSITE" id="PS50088">
    <property type="entry name" value="ANK_REPEAT"/>
    <property type="match status" value="2"/>
</dbReference>
<dbReference type="CDD" id="cd13250">
    <property type="entry name" value="PH_ACAP"/>
    <property type="match status" value="1"/>
</dbReference>
<feature type="repeat" description="ANK" evidence="4">
    <location>
        <begin position="316"/>
        <end position="348"/>
    </location>
</feature>
<comment type="caution">
    <text evidence="8">The sequence shown here is derived from an EMBL/GenBank/DDBJ whole genome shotgun (WGS) entry which is preliminary data.</text>
</comment>
<dbReference type="InterPro" id="IPR038508">
    <property type="entry name" value="ArfGAP_dom_sf"/>
</dbReference>
<feature type="domain" description="Arf-GAP" evidence="7">
    <location>
        <begin position="188"/>
        <end position="260"/>
    </location>
</feature>
<name>A0ABR3BE47_PHYBL</name>
<evidence type="ECO:0000259" key="7">
    <source>
        <dbReference type="PROSITE" id="PS50115"/>
    </source>
</evidence>
<evidence type="ECO:0000313" key="9">
    <source>
        <dbReference type="Proteomes" id="UP001448207"/>
    </source>
</evidence>
<dbReference type="InterPro" id="IPR001164">
    <property type="entry name" value="ArfGAP_dom"/>
</dbReference>
<dbReference type="Proteomes" id="UP001448207">
    <property type="component" value="Unassembled WGS sequence"/>
</dbReference>
<keyword evidence="3" id="KW-0862">Zinc</keyword>
<accession>A0ABR3BE47</accession>
<sequence>MIKCELRCSKNGLSHEQKSAVDIYNPLNAVSSSTVSSPGITVPYHNTTENPNKSGYLFERKGGRVMQSWIRKYFSIEGEYLVCSMRNTKTSKDDDQSASYNLRVCSIKLSDSYDRRFCFELISPQRIIVLQAENEKDMHEWVNSLRMVNQKALNSDKAPPPLPSLHRRVIIKLNGFSGSSGTVSDSDKELLKMVREKPGNDKCADCQAREPEWASTNLGVIVMLELGNTIGNSIFEEHVPSDMETFRINPNSSPIERDLWITEKYVKRSFVAHKDDKAQETVNQTFWDAITEGNLAEGLRYLARGANVDYRNPNEHLQTPLHRSVQLGNEVSVEFLLQWSSNVNEIDENGWTNLHYAANSNNVRLVLGLLKRHAKADIKDESGKVIEIF</sequence>
<keyword evidence="1" id="KW-0479">Metal-binding</keyword>
<evidence type="ECO:0000256" key="3">
    <source>
        <dbReference type="ARBA" id="ARBA00022833"/>
    </source>
</evidence>
<dbReference type="InterPro" id="IPR011993">
    <property type="entry name" value="PH-like_dom_sf"/>
</dbReference>
<dbReference type="SMART" id="SM00233">
    <property type="entry name" value="PH"/>
    <property type="match status" value="1"/>
</dbReference>
<dbReference type="InterPro" id="IPR001849">
    <property type="entry name" value="PH_domain"/>
</dbReference>
<reference evidence="8 9" key="1">
    <citation type="submission" date="2024-04" db="EMBL/GenBank/DDBJ databases">
        <title>Symmetric and asymmetric DNA N6-adenine methylation regulates different biological responses in Mucorales.</title>
        <authorList>
            <consortium name="Lawrence Berkeley National Laboratory"/>
            <person name="Lax C."/>
            <person name="Mondo S.J."/>
            <person name="Osorio-Concepcion M."/>
            <person name="Muszewska A."/>
            <person name="Corrochano-Luque M."/>
            <person name="Gutierrez G."/>
            <person name="Riley R."/>
            <person name="Lipzen A."/>
            <person name="Guo J."/>
            <person name="Hundley H."/>
            <person name="Amirebrahimi M."/>
            <person name="Ng V."/>
            <person name="Lorenzo-Gutierrez D."/>
            <person name="Binder U."/>
            <person name="Yang J."/>
            <person name="Song Y."/>
            <person name="Canovas D."/>
            <person name="Navarro E."/>
            <person name="Freitag M."/>
            <person name="Gabaldon T."/>
            <person name="Grigoriev I.V."/>
            <person name="Corrochano L.M."/>
            <person name="Nicolas F.E."/>
            <person name="Garre V."/>
        </authorList>
    </citation>
    <scope>NUCLEOTIDE SEQUENCE [LARGE SCALE GENOMIC DNA]</scope>
    <source>
        <strain evidence="8 9">L51</strain>
    </source>
</reference>
<keyword evidence="2 5" id="KW-0863">Zinc-finger</keyword>
<feature type="domain" description="PH" evidence="6">
    <location>
        <begin position="50"/>
        <end position="150"/>
    </location>
</feature>
<dbReference type="InterPro" id="IPR037278">
    <property type="entry name" value="ARFGAP/RecO"/>
</dbReference>
<keyword evidence="4" id="KW-0040">ANK repeat</keyword>
<proteinExistence type="predicted"/>
<dbReference type="InterPro" id="IPR045258">
    <property type="entry name" value="ACAP1/2/3-like"/>
</dbReference>
<dbReference type="PANTHER" id="PTHR23180">
    <property type="entry name" value="CENTAURIN/ARF"/>
    <property type="match status" value="1"/>
</dbReference>
<dbReference type="Pfam" id="PF00169">
    <property type="entry name" value="PH"/>
    <property type="match status" value="1"/>
</dbReference>
<dbReference type="InterPro" id="IPR002110">
    <property type="entry name" value="Ankyrin_rpt"/>
</dbReference>
<evidence type="ECO:0000256" key="5">
    <source>
        <dbReference type="PROSITE-ProRule" id="PRU00288"/>
    </source>
</evidence>
<dbReference type="Gene3D" id="1.10.220.150">
    <property type="entry name" value="Arf GTPase activating protein"/>
    <property type="match status" value="2"/>
</dbReference>
<feature type="repeat" description="ANK" evidence="4">
    <location>
        <begin position="349"/>
        <end position="381"/>
    </location>
</feature>
<dbReference type="PROSITE" id="PS50297">
    <property type="entry name" value="ANK_REP_REGION"/>
    <property type="match status" value="1"/>
</dbReference>
<evidence type="ECO:0000313" key="8">
    <source>
        <dbReference type="EMBL" id="KAL0097124.1"/>
    </source>
</evidence>
<dbReference type="PANTHER" id="PTHR23180:SF160">
    <property type="entry name" value="ADP-RIBOSYLATION FACTOR GTPASE-ACTIVATING PROTEIN EFFECTOR PROTEIN 1"/>
    <property type="match status" value="1"/>
</dbReference>
<dbReference type="Gene3D" id="1.25.40.20">
    <property type="entry name" value="Ankyrin repeat-containing domain"/>
    <property type="match status" value="1"/>
</dbReference>
<evidence type="ECO:0000259" key="6">
    <source>
        <dbReference type="PROSITE" id="PS50003"/>
    </source>
</evidence>
<dbReference type="SUPFAM" id="SSF48403">
    <property type="entry name" value="Ankyrin repeat"/>
    <property type="match status" value="1"/>
</dbReference>
<dbReference type="EMBL" id="JBCLYO010000001">
    <property type="protein sequence ID" value="KAL0097124.1"/>
    <property type="molecule type" value="Genomic_DNA"/>
</dbReference>
<dbReference type="Pfam" id="PF01412">
    <property type="entry name" value="ArfGap"/>
    <property type="match status" value="1"/>
</dbReference>
<evidence type="ECO:0008006" key="10">
    <source>
        <dbReference type="Google" id="ProtNLM"/>
    </source>
</evidence>
<dbReference type="Pfam" id="PF12796">
    <property type="entry name" value="Ank_2"/>
    <property type="match status" value="1"/>
</dbReference>
<gene>
    <name evidence="8" type="ORF">J3Q64DRAFT_1630194</name>
</gene>
<evidence type="ECO:0000256" key="4">
    <source>
        <dbReference type="PROSITE-ProRule" id="PRU00023"/>
    </source>
</evidence>
<dbReference type="SUPFAM" id="SSF50729">
    <property type="entry name" value="PH domain-like"/>
    <property type="match status" value="1"/>
</dbReference>
<dbReference type="SMART" id="SM00105">
    <property type="entry name" value="ArfGap"/>
    <property type="match status" value="1"/>
</dbReference>
<dbReference type="SUPFAM" id="SSF57863">
    <property type="entry name" value="ArfGap/RecO-like zinc finger"/>
    <property type="match status" value="1"/>
</dbReference>
<dbReference type="InterPro" id="IPR036770">
    <property type="entry name" value="Ankyrin_rpt-contain_sf"/>
</dbReference>
<evidence type="ECO:0000256" key="1">
    <source>
        <dbReference type="ARBA" id="ARBA00022723"/>
    </source>
</evidence>
<keyword evidence="9" id="KW-1185">Reference proteome</keyword>
<protein>
    <recommendedName>
        <fullName evidence="10">PH domain-containing protein</fullName>
    </recommendedName>
</protein>
<dbReference type="PROSITE" id="PS50115">
    <property type="entry name" value="ARFGAP"/>
    <property type="match status" value="1"/>
</dbReference>
<dbReference type="PROSITE" id="PS50003">
    <property type="entry name" value="PH_DOMAIN"/>
    <property type="match status" value="1"/>
</dbReference>
<evidence type="ECO:0000256" key="2">
    <source>
        <dbReference type="ARBA" id="ARBA00022771"/>
    </source>
</evidence>